<protein>
    <submittedName>
        <fullName evidence="7">TonB-dependent receptor</fullName>
    </submittedName>
</protein>
<dbReference type="InterPro" id="IPR041700">
    <property type="entry name" value="OMP_b-brl_3"/>
</dbReference>
<evidence type="ECO:0000256" key="3">
    <source>
        <dbReference type="ARBA" id="ARBA00023237"/>
    </source>
</evidence>
<keyword evidence="3" id="KW-0998">Cell outer membrane</keyword>
<evidence type="ECO:0000256" key="2">
    <source>
        <dbReference type="ARBA" id="ARBA00023136"/>
    </source>
</evidence>
<gene>
    <name evidence="7" type="ORF">DCC81_21140</name>
</gene>
<dbReference type="OrthoDB" id="905812at2"/>
<keyword evidence="8" id="KW-1185">Reference proteome</keyword>
<evidence type="ECO:0000313" key="8">
    <source>
        <dbReference type="Proteomes" id="UP000244450"/>
    </source>
</evidence>
<dbReference type="Proteomes" id="UP000244450">
    <property type="component" value="Unassembled WGS sequence"/>
</dbReference>
<sequence>MQMKNVVLLTISLLMPVPLLAQTITGQVKDAQQQPAMAATIVLVRHNDSSVVKATLPDNSGRFSFEAIAAGTYRLWVTMMGYKKYRSESFVFTKGQALTLPAITLQQQDAQLKEVSVTAQKPFIERKIDRTVVNVDALISNAGSNALEVLEKSPGISVEDEQTISLKGKNNVTIYIDDRPTYLSGTALQNYLRSLPASTIESVEIMTNPPAKYDAAGTGGVINIRTKRSRQKGFNGGLNLSAMQGIYFSTNNSFNFNYRNNKWNIGGNVAYNKARGYSDLTINRQFYDEAGQTQGYFMQHNQINRWFTSFSGKISADYYATEKSTFGIVLSGDDDHPRSDNDNISHLLDGHQQLDSSIHALNSTKGTFNNVGLNLNYRHAYDKNGRELTADADYIRYNTGSQEVYNNYSYLPDATDPYLYAQLNGQVPTHIDIYSGKLDYTHPFRNGYKLAAGVKSSYTATDNIAQYYNLVDGQNLPDYDKSNHFRYRENINAAYLNLNKDFKRLSVQAGLRFENTVSNGHQLGNAVKGDSAFNRNYTGLFPTLYLLYKLDTAANNTLSLNYGRRIDRPYYQDLNPFISPLDKFTYYVGNPYVKPSYTQRVELGHSYKGRISTTFIYTHSRDDINETIEIVNGIYYSRPGNIGATTTLEVDLDVQQDLGKRLNLHFYGEAGNIHSYGDFYAGHLDSRGNYVFVMPTLTLKLPKDWTIQASARYRSKLTHAQFVLGERGAVDLGFSKKITPKLLLKLNGSDLFKTMINTGVINNLAMTTANWRNVSDTRKVALSISYNFGKTIANQRRHEDNSADSERNRVKQ</sequence>
<comment type="subcellular location">
    <subcellularLocation>
        <location evidence="1">Cell outer membrane</location>
    </subcellularLocation>
</comment>
<feature type="domain" description="TonB-dependent receptor plug" evidence="5">
    <location>
        <begin position="130"/>
        <end position="221"/>
    </location>
</feature>
<dbReference type="GO" id="GO:0009279">
    <property type="term" value="C:cell outer membrane"/>
    <property type="evidence" value="ECO:0007669"/>
    <property type="project" value="UniProtKB-SubCell"/>
</dbReference>
<feature type="chain" id="PRO_5015612060" evidence="4">
    <location>
        <begin position="22"/>
        <end position="812"/>
    </location>
</feature>
<keyword evidence="7" id="KW-0675">Receptor</keyword>
<dbReference type="Gene3D" id="2.60.40.1120">
    <property type="entry name" value="Carboxypeptidase-like, regulatory domain"/>
    <property type="match status" value="1"/>
</dbReference>
<dbReference type="InterPro" id="IPR008969">
    <property type="entry name" value="CarboxyPept-like_regulatory"/>
</dbReference>
<dbReference type="AlphaFoldDB" id="A0A2T7BCU2"/>
<proteinExistence type="predicted"/>
<keyword evidence="2" id="KW-0472">Membrane</keyword>
<accession>A0A2T7BCU2</accession>
<evidence type="ECO:0000259" key="5">
    <source>
        <dbReference type="Pfam" id="PF07715"/>
    </source>
</evidence>
<dbReference type="SUPFAM" id="SSF56935">
    <property type="entry name" value="Porins"/>
    <property type="match status" value="1"/>
</dbReference>
<feature type="domain" description="Outer membrane protein beta-barrel" evidence="6">
    <location>
        <begin position="379"/>
        <end position="786"/>
    </location>
</feature>
<evidence type="ECO:0000313" key="7">
    <source>
        <dbReference type="EMBL" id="PUZ22923.1"/>
    </source>
</evidence>
<evidence type="ECO:0000256" key="1">
    <source>
        <dbReference type="ARBA" id="ARBA00004442"/>
    </source>
</evidence>
<feature type="signal peptide" evidence="4">
    <location>
        <begin position="1"/>
        <end position="21"/>
    </location>
</feature>
<dbReference type="RefSeq" id="WP_108688667.1">
    <property type="nucleotide sequence ID" value="NZ_QCYK01000003.1"/>
</dbReference>
<evidence type="ECO:0000259" key="6">
    <source>
        <dbReference type="Pfam" id="PF14905"/>
    </source>
</evidence>
<name>A0A2T7BCU2_9BACT</name>
<evidence type="ECO:0000256" key="4">
    <source>
        <dbReference type="SAM" id="SignalP"/>
    </source>
</evidence>
<dbReference type="Gene3D" id="2.40.170.20">
    <property type="entry name" value="TonB-dependent receptor, beta-barrel domain"/>
    <property type="match status" value="1"/>
</dbReference>
<dbReference type="SUPFAM" id="SSF49464">
    <property type="entry name" value="Carboxypeptidase regulatory domain-like"/>
    <property type="match status" value="1"/>
</dbReference>
<dbReference type="PANTHER" id="PTHR40980:SF4">
    <property type="entry name" value="TONB-DEPENDENT RECEPTOR-LIKE BETA-BARREL DOMAIN-CONTAINING PROTEIN"/>
    <property type="match status" value="1"/>
</dbReference>
<dbReference type="InterPro" id="IPR036942">
    <property type="entry name" value="Beta-barrel_TonB_sf"/>
</dbReference>
<dbReference type="Pfam" id="PF07715">
    <property type="entry name" value="Plug"/>
    <property type="match status" value="1"/>
</dbReference>
<dbReference type="InterPro" id="IPR012910">
    <property type="entry name" value="Plug_dom"/>
</dbReference>
<dbReference type="EMBL" id="QCYK01000003">
    <property type="protein sequence ID" value="PUZ22923.1"/>
    <property type="molecule type" value="Genomic_DNA"/>
</dbReference>
<dbReference type="PANTHER" id="PTHR40980">
    <property type="entry name" value="PLUG DOMAIN-CONTAINING PROTEIN"/>
    <property type="match status" value="1"/>
</dbReference>
<reference evidence="7 8" key="1">
    <citation type="submission" date="2018-04" db="EMBL/GenBank/DDBJ databases">
        <title>Chitinophaga fuyangensis sp. nov., isolated from soil in a chemical factory.</title>
        <authorList>
            <person name="Chen K."/>
        </authorList>
    </citation>
    <scope>NUCLEOTIDE SEQUENCE [LARGE SCALE GENOMIC DNA]</scope>
    <source>
        <strain evidence="7 8">LY-1</strain>
    </source>
</reference>
<dbReference type="Pfam" id="PF13620">
    <property type="entry name" value="CarboxypepD_reg"/>
    <property type="match status" value="1"/>
</dbReference>
<comment type="caution">
    <text evidence="7">The sequence shown here is derived from an EMBL/GenBank/DDBJ whole genome shotgun (WGS) entry which is preliminary data.</text>
</comment>
<keyword evidence="4" id="KW-0732">Signal</keyword>
<dbReference type="Pfam" id="PF14905">
    <property type="entry name" value="OMP_b-brl_3"/>
    <property type="match status" value="1"/>
</dbReference>
<organism evidence="7 8">
    <name type="scientific">Chitinophaga parva</name>
    <dbReference type="NCBI Taxonomy" id="2169414"/>
    <lineage>
        <taxon>Bacteria</taxon>
        <taxon>Pseudomonadati</taxon>
        <taxon>Bacteroidota</taxon>
        <taxon>Chitinophagia</taxon>
        <taxon>Chitinophagales</taxon>
        <taxon>Chitinophagaceae</taxon>
        <taxon>Chitinophaga</taxon>
    </lineage>
</organism>